<dbReference type="AlphaFoldDB" id="A0AAW8R254"/>
<feature type="signal peptide" evidence="1">
    <location>
        <begin position="1"/>
        <end position="22"/>
    </location>
</feature>
<dbReference type="EMBL" id="JAVRIE010000002">
    <property type="protein sequence ID" value="MDT0582203.1"/>
    <property type="molecule type" value="Genomic_DNA"/>
</dbReference>
<dbReference type="RefSeq" id="WP_311360979.1">
    <property type="nucleotide sequence ID" value="NZ_JAVRIE010000002.1"/>
</dbReference>
<protein>
    <submittedName>
        <fullName evidence="2">DUF4198 domain-containing protein</fullName>
    </submittedName>
</protein>
<keyword evidence="3" id="KW-1185">Reference proteome</keyword>
<accession>A0AAW8R254</accession>
<reference evidence="2 3" key="1">
    <citation type="submission" date="2023-09" db="EMBL/GenBank/DDBJ databases">
        <authorList>
            <person name="Rey-Velasco X."/>
        </authorList>
    </citation>
    <scope>NUCLEOTIDE SEQUENCE [LARGE SCALE GENOMIC DNA]</scope>
    <source>
        <strain evidence="2 3">W409</strain>
    </source>
</reference>
<keyword evidence="1" id="KW-0732">Signal</keyword>
<proteinExistence type="predicted"/>
<feature type="chain" id="PRO_5043925452" evidence="1">
    <location>
        <begin position="23"/>
        <end position="273"/>
    </location>
</feature>
<dbReference type="InterPro" id="IPR019613">
    <property type="entry name" value="DUF4198"/>
</dbReference>
<evidence type="ECO:0000313" key="3">
    <source>
        <dbReference type="Proteomes" id="UP001249020"/>
    </source>
</evidence>
<evidence type="ECO:0000313" key="2">
    <source>
        <dbReference type="EMBL" id="MDT0582203.1"/>
    </source>
</evidence>
<evidence type="ECO:0000256" key="1">
    <source>
        <dbReference type="SAM" id="SignalP"/>
    </source>
</evidence>
<comment type="caution">
    <text evidence="2">The sequence shown here is derived from an EMBL/GenBank/DDBJ whole genome shotgun (WGS) entry which is preliminary data.</text>
</comment>
<gene>
    <name evidence="2" type="ORF">RM544_06615</name>
</gene>
<organism evidence="2 3">
    <name type="scientific">Brumicola blandensis</name>
    <dbReference type="NCBI Taxonomy" id="3075611"/>
    <lineage>
        <taxon>Bacteria</taxon>
        <taxon>Pseudomonadati</taxon>
        <taxon>Pseudomonadota</taxon>
        <taxon>Gammaproteobacteria</taxon>
        <taxon>Alteromonadales</taxon>
        <taxon>Alteromonadaceae</taxon>
        <taxon>Brumicola</taxon>
    </lineage>
</organism>
<dbReference type="Proteomes" id="UP001249020">
    <property type="component" value="Unassembled WGS sequence"/>
</dbReference>
<sequence>MRFIPKCALICLLSVNVTIVNAHDFWLNPKSFHADTAPTKVPVKFLVGHANDVSPWSLSWDRIVALRTYSDGEFKDQIENVHVNNGLIKGFANVVLSEEGTHILGFESYHSFSSLAADKFNDYAKKEGLALVLEQRNRLNQNQDDGREIYSRKAKSLLQVGDTYTDNITKPIGHMLEIVPMQNPYTLKGEATLPIKVLFRGKPLENALVDIARLSVASPEKQEMRTNAKGEATFTIDTQGSWIVNVIWAVPNADQSTAEFETYFSSLTFGYDK</sequence>
<dbReference type="Pfam" id="PF10670">
    <property type="entry name" value="DUF4198"/>
    <property type="match status" value="1"/>
</dbReference>
<name>A0AAW8R254_9ALTE</name>